<feature type="domain" description="CMP/dCMP-type deaminase" evidence="12">
    <location>
        <begin position="1"/>
        <end position="107"/>
    </location>
</feature>
<reference evidence="13 14" key="1">
    <citation type="submission" date="2014-03" db="EMBL/GenBank/DDBJ databases">
        <title>Draft genome of the hookworm Oesophagostomum dentatum.</title>
        <authorList>
            <person name="Mitreva M."/>
        </authorList>
    </citation>
    <scope>NUCLEOTIDE SEQUENCE [LARGE SCALE GENOMIC DNA]</scope>
    <source>
        <strain evidence="13 14">OD-Hann</strain>
    </source>
</reference>
<dbReference type="Pfam" id="PF04442">
    <property type="entry name" value="CtaG_Cox11"/>
    <property type="match status" value="1"/>
</dbReference>
<dbReference type="InterPro" id="IPR002125">
    <property type="entry name" value="CMP_dCMP_dom"/>
</dbReference>
<evidence type="ECO:0000259" key="12">
    <source>
        <dbReference type="PROSITE" id="PS51747"/>
    </source>
</evidence>
<evidence type="ECO:0000256" key="11">
    <source>
        <dbReference type="SAM" id="Phobius"/>
    </source>
</evidence>
<evidence type="ECO:0000256" key="8">
    <source>
        <dbReference type="ARBA" id="ARBA00063165"/>
    </source>
</evidence>
<dbReference type="Gene3D" id="3.40.140.10">
    <property type="entry name" value="Cytidine Deaminase, domain 2"/>
    <property type="match status" value="1"/>
</dbReference>
<keyword evidence="3 11" id="KW-0812">Transmembrane</keyword>
<keyword evidence="6 11" id="KW-1133">Transmembrane helix</keyword>
<dbReference type="Proteomes" id="UP000053660">
    <property type="component" value="Unassembled WGS sequence"/>
</dbReference>
<dbReference type="OrthoDB" id="1704689at2759"/>
<feature type="region of interest" description="Disordered" evidence="10">
    <location>
        <begin position="380"/>
        <end position="402"/>
    </location>
</feature>
<evidence type="ECO:0000256" key="5">
    <source>
        <dbReference type="ARBA" id="ARBA00022833"/>
    </source>
</evidence>
<dbReference type="FunFam" id="2.60.370.10:FF:000001">
    <property type="entry name" value="COX11 cytochrome c oxidase assembly homolog"/>
    <property type="match status" value="1"/>
</dbReference>
<sequence length="402" mass="45751">MQRAFELAEEALNNDEVPVGCVFMYNGREVGSGRNEINHTKDPTTHAEMVALRRMQEQIPNIREILQDLVLYVTLEPCIMCASGLYELDISKIIYAAANERFGGISSVGNCEKYGRKTTTVEAVMDPTFEERSIALLKAFYDKQNPFAPEEKRKMSLSRAFRFVLLQGPKVALKSEQMLVPPQMRVYACRTALHGRNYGRNRDVMYYVVSLGVVAIGVTFAAIPAYRIFCEKTSFGGLTQIAKDFEKIAKMKKVEDRLIRVQFNSDVPSSMRWEFKPQQHEMYVHPGETALAFYTARNPTDRPIIGISSYNLTPFQAAYYFNKIQCFCFEEQILNPGEQVDLPVFFYIDPDYANDPALEYLDNILLSYTFFEAKSDLQLPSPFDPNNRPSVALEKPSKSAPS</sequence>
<dbReference type="PROSITE" id="PS51747">
    <property type="entry name" value="CYT_DCMP_DEAMINASES_2"/>
    <property type="match status" value="1"/>
</dbReference>
<comment type="subunit">
    <text evidence="8">Interacts with CNNM4/ACDP4. Interacts with RANBP2.</text>
</comment>
<proteinExistence type="inferred from homology"/>
<dbReference type="InterPro" id="IPR023471">
    <property type="entry name" value="CtaG/Cox11_dom_sf"/>
</dbReference>
<dbReference type="NCBIfam" id="NF003465">
    <property type="entry name" value="PRK05089.1"/>
    <property type="match status" value="1"/>
</dbReference>
<dbReference type="SUPFAM" id="SSF110111">
    <property type="entry name" value="Ctag/Cox11"/>
    <property type="match status" value="1"/>
</dbReference>
<dbReference type="HAMAP" id="MF_00155">
    <property type="entry name" value="CtaG"/>
    <property type="match status" value="1"/>
</dbReference>
<evidence type="ECO:0000256" key="4">
    <source>
        <dbReference type="ARBA" id="ARBA00022723"/>
    </source>
</evidence>
<organism evidence="13 14">
    <name type="scientific">Oesophagostomum dentatum</name>
    <name type="common">Nodular worm</name>
    <dbReference type="NCBI Taxonomy" id="61180"/>
    <lineage>
        <taxon>Eukaryota</taxon>
        <taxon>Metazoa</taxon>
        <taxon>Ecdysozoa</taxon>
        <taxon>Nematoda</taxon>
        <taxon>Chromadorea</taxon>
        <taxon>Rhabditida</taxon>
        <taxon>Rhabditina</taxon>
        <taxon>Rhabditomorpha</taxon>
        <taxon>Strongyloidea</taxon>
        <taxon>Strongylidae</taxon>
        <taxon>Oesophagostomum</taxon>
    </lineage>
</organism>
<dbReference type="AlphaFoldDB" id="A0A0B1THB2"/>
<protein>
    <recommendedName>
        <fullName evidence="9">Cytochrome c oxidase assembly protein COX11, mitochondrial</fullName>
    </recommendedName>
</protein>
<evidence type="ECO:0000313" key="13">
    <source>
        <dbReference type="EMBL" id="KHJ94800.1"/>
    </source>
</evidence>
<dbReference type="InterPro" id="IPR016193">
    <property type="entry name" value="Cytidine_deaminase-like"/>
</dbReference>
<dbReference type="PANTHER" id="PTHR21320:SF3">
    <property type="entry name" value="CYTOCHROME C OXIDASE ASSEMBLY PROTEIN COX11, MITOCHONDRIAL-RELATED"/>
    <property type="match status" value="1"/>
</dbReference>
<gene>
    <name evidence="13" type="ORF">OESDEN_05264</name>
</gene>
<evidence type="ECO:0000256" key="2">
    <source>
        <dbReference type="ARBA" id="ARBA00004243"/>
    </source>
</evidence>
<dbReference type="PANTHER" id="PTHR21320">
    <property type="entry name" value="CYTOCHROME C OXIDASE ASSEMBLY PROTEIN COX11-RELATED"/>
    <property type="match status" value="1"/>
</dbReference>
<keyword evidence="4" id="KW-0479">Metal-binding</keyword>
<dbReference type="SMR" id="A0A0B1THB2"/>
<keyword evidence="7 11" id="KW-0472">Membrane</keyword>
<dbReference type="Gene3D" id="2.60.370.10">
    <property type="entry name" value="Ctag/Cox11"/>
    <property type="match status" value="1"/>
</dbReference>
<name>A0A0B1THB2_OESDE</name>
<dbReference type="CDD" id="cd01285">
    <property type="entry name" value="nucleoside_deaminase"/>
    <property type="match status" value="1"/>
</dbReference>
<dbReference type="GO" id="GO:0008270">
    <property type="term" value="F:zinc ion binding"/>
    <property type="evidence" value="ECO:0007669"/>
    <property type="project" value="InterPro"/>
</dbReference>
<dbReference type="PROSITE" id="PS00903">
    <property type="entry name" value="CYT_DCMP_DEAMINASES_1"/>
    <property type="match status" value="1"/>
</dbReference>
<evidence type="ECO:0000256" key="9">
    <source>
        <dbReference type="ARBA" id="ARBA00068998"/>
    </source>
</evidence>
<evidence type="ECO:0000256" key="1">
    <source>
        <dbReference type="ARBA" id="ARBA00004007"/>
    </source>
</evidence>
<dbReference type="GO" id="GO:0005507">
    <property type="term" value="F:copper ion binding"/>
    <property type="evidence" value="ECO:0007669"/>
    <property type="project" value="InterPro"/>
</dbReference>
<dbReference type="GO" id="GO:0005743">
    <property type="term" value="C:mitochondrial inner membrane"/>
    <property type="evidence" value="ECO:0007669"/>
    <property type="project" value="UniProtKB-SubCell"/>
</dbReference>
<dbReference type="InterPro" id="IPR016192">
    <property type="entry name" value="APOBEC/CMP_deaminase_Zn-bd"/>
</dbReference>
<evidence type="ECO:0000256" key="6">
    <source>
        <dbReference type="ARBA" id="ARBA00022989"/>
    </source>
</evidence>
<evidence type="ECO:0000256" key="10">
    <source>
        <dbReference type="SAM" id="MobiDB-lite"/>
    </source>
</evidence>
<accession>A0A0B1THB2</accession>
<feature type="transmembrane region" description="Helical" evidence="11">
    <location>
        <begin position="204"/>
        <end position="226"/>
    </location>
</feature>
<evidence type="ECO:0000256" key="7">
    <source>
        <dbReference type="ARBA" id="ARBA00023136"/>
    </source>
</evidence>
<evidence type="ECO:0000313" key="14">
    <source>
        <dbReference type="Proteomes" id="UP000053660"/>
    </source>
</evidence>
<dbReference type="EMBL" id="KN550196">
    <property type="protein sequence ID" value="KHJ94800.1"/>
    <property type="molecule type" value="Genomic_DNA"/>
</dbReference>
<keyword evidence="14" id="KW-1185">Reference proteome</keyword>
<comment type="function">
    <text evidence="1">Exerts its effect at some terminal stage of cytochrome c oxidase synthesis, probably by being involved in the insertion of the copper B into subunit I.</text>
</comment>
<keyword evidence="5" id="KW-0862">Zinc</keyword>
<dbReference type="SUPFAM" id="SSF53927">
    <property type="entry name" value="Cytidine deaminase-like"/>
    <property type="match status" value="1"/>
</dbReference>
<dbReference type="Pfam" id="PF00383">
    <property type="entry name" value="dCMP_cyt_deam_1"/>
    <property type="match status" value="1"/>
</dbReference>
<dbReference type="GO" id="GO:0016787">
    <property type="term" value="F:hydrolase activity"/>
    <property type="evidence" value="ECO:0007669"/>
    <property type="project" value="InterPro"/>
</dbReference>
<comment type="subcellular location">
    <subcellularLocation>
        <location evidence="2">Mitochondrion inner membrane</location>
        <topology evidence="2">Single-pass membrane protein</topology>
        <orientation evidence="2">Intermembrane side</orientation>
    </subcellularLocation>
</comment>
<evidence type="ECO:0000256" key="3">
    <source>
        <dbReference type="ARBA" id="ARBA00022692"/>
    </source>
</evidence>
<dbReference type="InterPro" id="IPR007533">
    <property type="entry name" value="Cyt_c_oxidase_assmbl_CtaG"/>
</dbReference>